<dbReference type="Proteomes" id="UP000823775">
    <property type="component" value="Unassembled WGS sequence"/>
</dbReference>
<name>A0ABS8UWH3_DATST</name>
<organism evidence="1 2">
    <name type="scientific">Datura stramonium</name>
    <name type="common">Jimsonweed</name>
    <name type="synonym">Common thornapple</name>
    <dbReference type="NCBI Taxonomy" id="4076"/>
    <lineage>
        <taxon>Eukaryota</taxon>
        <taxon>Viridiplantae</taxon>
        <taxon>Streptophyta</taxon>
        <taxon>Embryophyta</taxon>
        <taxon>Tracheophyta</taxon>
        <taxon>Spermatophyta</taxon>
        <taxon>Magnoliopsida</taxon>
        <taxon>eudicotyledons</taxon>
        <taxon>Gunneridae</taxon>
        <taxon>Pentapetalae</taxon>
        <taxon>asterids</taxon>
        <taxon>lamiids</taxon>
        <taxon>Solanales</taxon>
        <taxon>Solanaceae</taxon>
        <taxon>Solanoideae</taxon>
        <taxon>Datureae</taxon>
        <taxon>Datura</taxon>
    </lineage>
</organism>
<sequence length="122" mass="13815">MLSRPIFPSRKSGTQHVTSLKGRKLKSRHLTKLRLSRPGRLFGGSGMRWYLLKDWEERRKRGDGGATDLVLFEMVRDGEGEGCCCDWAVWLLLLLPSPAVKGERSVRVRETREVVAACCFPA</sequence>
<proteinExistence type="predicted"/>
<accession>A0ABS8UWH3</accession>
<keyword evidence="2" id="KW-1185">Reference proteome</keyword>
<gene>
    <name evidence="1" type="ORF">HAX54_023586</name>
</gene>
<protein>
    <submittedName>
        <fullName evidence="1">Uncharacterized protein</fullName>
    </submittedName>
</protein>
<evidence type="ECO:0000313" key="1">
    <source>
        <dbReference type="EMBL" id="MCD9639208.1"/>
    </source>
</evidence>
<evidence type="ECO:0000313" key="2">
    <source>
        <dbReference type="Proteomes" id="UP000823775"/>
    </source>
</evidence>
<comment type="caution">
    <text evidence="1">The sequence shown here is derived from an EMBL/GenBank/DDBJ whole genome shotgun (WGS) entry which is preliminary data.</text>
</comment>
<dbReference type="EMBL" id="JACEIK010002865">
    <property type="protein sequence ID" value="MCD9639208.1"/>
    <property type="molecule type" value="Genomic_DNA"/>
</dbReference>
<reference evidence="1 2" key="1">
    <citation type="journal article" date="2021" name="BMC Genomics">
        <title>Datura genome reveals duplications of psychoactive alkaloid biosynthetic genes and high mutation rate following tissue culture.</title>
        <authorList>
            <person name="Rajewski A."/>
            <person name="Carter-House D."/>
            <person name="Stajich J."/>
            <person name="Litt A."/>
        </authorList>
    </citation>
    <scope>NUCLEOTIDE SEQUENCE [LARGE SCALE GENOMIC DNA]</scope>
    <source>
        <strain evidence="1">AR-01</strain>
    </source>
</reference>